<evidence type="ECO:0000313" key="2">
    <source>
        <dbReference type="Proteomes" id="UP000681414"/>
    </source>
</evidence>
<comment type="caution">
    <text evidence="1">The sequence shown here is derived from an EMBL/GenBank/DDBJ whole genome shotgun (WGS) entry which is preliminary data.</text>
</comment>
<dbReference type="PANTHER" id="PTHR40051">
    <property type="entry name" value="IG HYPOTHETICAL 15966"/>
    <property type="match status" value="1"/>
</dbReference>
<accession>A0A942TDC7</accession>
<organism evidence="1 2">
    <name type="scientific">Lederbergia citri</name>
    <dbReference type="NCBI Taxonomy" id="2833580"/>
    <lineage>
        <taxon>Bacteria</taxon>
        <taxon>Bacillati</taxon>
        <taxon>Bacillota</taxon>
        <taxon>Bacilli</taxon>
        <taxon>Bacillales</taxon>
        <taxon>Bacillaceae</taxon>
        <taxon>Lederbergia</taxon>
    </lineage>
</organism>
<proteinExistence type="predicted"/>
<gene>
    <name evidence="1" type="ORF">KHA97_11920</name>
</gene>
<evidence type="ECO:0000313" key="1">
    <source>
        <dbReference type="EMBL" id="MBS4195765.1"/>
    </source>
</evidence>
<dbReference type="EMBL" id="JAGYPG010000002">
    <property type="protein sequence ID" value="MBS4195765.1"/>
    <property type="molecule type" value="Genomic_DNA"/>
</dbReference>
<keyword evidence="2" id="KW-1185">Reference proteome</keyword>
<dbReference type="PANTHER" id="PTHR40051:SF1">
    <property type="entry name" value="YOLD-LIKE FAMILY PROTEIN"/>
    <property type="match status" value="1"/>
</dbReference>
<reference evidence="1 2" key="1">
    <citation type="submission" date="2021-05" db="EMBL/GenBank/DDBJ databases">
        <title>Novel Bacillus species.</title>
        <authorList>
            <person name="Liu G."/>
        </authorList>
    </citation>
    <scope>NUCLEOTIDE SEQUENCE [LARGE SCALE GENOMIC DNA]</scope>
    <source>
        <strain evidence="2">FJAT-49780</strain>
    </source>
</reference>
<name>A0A942TDC7_9BACI</name>
<sequence>MLPEHKEQIIAHHYDKKKGIKPTLDESRFNEFDETIHIALEFHSPIIITYWRNGFTNILEGFIHYIDITNKHMRIEDFDEDVHKINFESIINIQIK</sequence>
<protein>
    <submittedName>
        <fullName evidence="1">YolD-like family protein</fullName>
    </submittedName>
</protein>
<dbReference type="Proteomes" id="UP000681414">
    <property type="component" value="Unassembled WGS sequence"/>
</dbReference>
<dbReference type="AlphaFoldDB" id="A0A942TDC7"/>
<dbReference type="Pfam" id="PF08863">
    <property type="entry name" value="YolD"/>
    <property type="match status" value="1"/>
</dbReference>
<dbReference type="InterPro" id="IPR014962">
    <property type="entry name" value="YolD"/>
</dbReference>
<dbReference type="RefSeq" id="WP_213124958.1">
    <property type="nucleotide sequence ID" value="NZ_JAGYPG010000002.1"/>
</dbReference>